<gene>
    <name evidence="4" type="ORF">KTS37_05890</name>
</gene>
<comment type="caution">
    <text evidence="4">The sequence shown here is derived from an EMBL/GenBank/DDBJ whole genome shotgun (WGS) entry which is preliminary data.</text>
</comment>
<evidence type="ECO:0000259" key="3">
    <source>
        <dbReference type="SMART" id="SM00079"/>
    </source>
</evidence>
<dbReference type="SMART" id="SM00079">
    <property type="entry name" value="PBPe"/>
    <property type="match status" value="1"/>
</dbReference>
<name>A0AA41KH34_9EURY</name>
<dbReference type="PANTHER" id="PTHR35936:SF38">
    <property type="entry name" value="GLUTAMINE-BINDING PERIPLASMIC PROTEIN"/>
    <property type="match status" value="1"/>
</dbReference>
<dbReference type="Gene3D" id="3.40.190.10">
    <property type="entry name" value="Periplasmic binding protein-like II"/>
    <property type="match status" value="2"/>
</dbReference>
<evidence type="ECO:0000256" key="1">
    <source>
        <dbReference type="ARBA" id="ARBA00022729"/>
    </source>
</evidence>
<dbReference type="SMART" id="SM00062">
    <property type="entry name" value="PBPb"/>
    <property type="match status" value="1"/>
</dbReference>
<dbReference type="InterPro" id="IPR001638">
    <property type="entry name" value="Solute-binding_3/MltF_N"/>
</dbReference>
<dbReference type="GO" id="GO:0015276">
    <property type="term" value="F:ligand-gated monoatomic ion channel activity"/>
    <property type="evidence" value="ECO:0007669"/>
    <property type="project" value="InterPro"/>
</dbReference>
<evidence type="ECO:0000313" key="4">
    <source>
        <dbReference type="EMBL" id="MBV0901316.1"/>
    </source>
</evidence>
<sequence length="264" mass="27984">MPREARVTVDRRRYLHAIGGTVAALSVAGCQSSGGGSQTLTAGTAPGFPPFEMKRDGELVGFDVSLLEAVVAKSDYELSGWDELEFKSLIPALNNGNVDVVAAGMTINEKREEAIDFSDPYYSSNQAIVTREAGSFSPSSLDDLDGALVGAQKGTTGESVITEQLVETGTIEASAYKAYGNYVLAVEDLLNENVDAIVIDVPVANSFVGDRPITTAFVYETGEQFGFGIQSGNEQLASALNGGLTAVRDDGTYQELTAKWFGQK</sequence>
<dbReference type="PROSITE" id="PS51257">
    <property type="entry name" value="PROKAR_LIPOPROTEIN"/>
    <property type="match status" value="1"/>
</dbReference>
<reference evidence="4" key="1">
    <citation type="submission" date="2021-06" db="EMBL/GenBank/DDBJ databases">
        <title>New haloarchaea isolates fom saline soil.</title>
        <authorList>
            <person name="Duran-Viseras A."/>
            <person name="Sanchez-Porro C.S."/>
            <person name="Ventosa A."/>
        </authorList>
    </citation>
    <scope>NUCLEOTIDE SEQUENCE</scope>
    <source>
        <strain evidence="4">JCM 18369</strain>
    </source>
</reference>
<dbReference type="RefSeq" id="WP_162414933.1">
    <property type="nucleotide sequence ID" value="NZ_JAHQXE010000001.1"/>
</dbReference>
<accession>A0AA41KH34</accession>
<evidence type="ECO:0000313" key="5">
    <source>
        <dbReference type="Proteomes" id="UP001166304"/>
    </source>
</evidence>
<dbReference type="SUPFAM" id="SSF53850">
    <property type="entry name" value="Periplasmic binding protein-like II"/>
    <property type="match status" value="1"/>
</dbReference>
<organism evidence="4 5">
    <name type="scientific">Haloarcula salina</name>
    <dbReference type="NCBI Taxonomy" id="1429914"/>
    <lineage>
        <taxon>Archaea</taxon>
        <taxon>Methanobacteriati</taxon>
        <taxon>Methanobacteriota</taxon>
        <taxon>Stenosarchaea group</taxon>
        <taxon>Halobacteria</taxon>
        <taxon>Halobacteriales</taxon>
        <taxon>Haloarculaceae</taxon>
        <taxon>Haloarcula</taxon>
    </lineage>
</organism>
<dbReference type="Pfam" id="PF00497">
    <property type="entry name" value="SBP_bac_3"/>
    <property type="match status" value="1"/>
</dbReference>
<dbReference type="AlphaFoldDB" id="A0AA41KH34"/>
<dbReference type="Proteomes" id="UP001166304">
    <property type="component" value="Unassembled WGS sequence"/>
</dbReference>
<dbReference type="EMBL" id="JAHQXE010000001">
    <property type="protein sequence ID" value="MBV0901316.1"/>
    <property type="molecule type" value="Genomic_DNA"/>
</dbReference>
<dbReference type="InterPro" id="IPR001320">
    <property type="entry name" value="Iontro_rcpt_C"/>
</dbReference>
<evidence type="ECO:0000259" key="2">
    <source>
        <dbReference type="SMART" id="SM00062"/>
    </source>
</evidence>
<feature type="domain" description="Solute-binding protein family 3/N-terminal" evidence="2">
    <location>
        <begin position="39"/>
        <end position="264"/>
    </location>
</feature>
<protein>
    <submittedName>
        <fullName evidence="4">Transporter substrate-binding domain-containing protein</fullName>
    </submittedName>
</protein>
<feature type="domain" description="Ionotropic glutamate receptor C-terminal" evidence="3">
    <location>
        <begin position="39"/>
        <end position="263"/>
    </location>
</feature>
<keyword evidence="5" id="KW-1185">Reference proteome</keyword>
<keyword evidence="1" id="KW-0732">Signal</keyword>
<dbReference type="GO" id="GO:0016020">
    <property type="term" value="C:membrane"/>
    <property type="evidence" value="ECO:0007669"/>
    <property type="project" value="InterPro"/>
</dbReference>
<dbReference type="PANTHER" id="PTHR35936">
    <property type="entry name" value="MEMBRANE-BOUND LYTIC MUREIN TRANSGLYCOSYLASE F"/>
    <property type="match status" value="1"/>
</dbReference>
<proteinExistence type="predicted"/>